<accession>A0ACC5VYV3</accession>
<dbReference type="Proteomes" id="UP001319846">
    <property type="component" value="Unassembled WGS sequence"/>
</dbReference>
<evidence type="ECO:0000313" key="1">
    <source>
        <dbReference type="EMBL" id="MBZ5488877.1"/>
    </source>
</evidence>
<reference evidence="1" key="1">
    <citation type="submission" date="2020-06" db="EMBL/GenBank/DDBJ databases">
        <title>Whole Genome Sequence of Halomonas aquamarina MB598.</title>
        <authorList>
            <person name="Pervaiz M."/>
            <person name="Fariq A."/>
            <person name="Yasmin A."/>
            <person name="Welch M."/>
        </authorList>
    </citation>
    <scope>NUCLEOTIDE SEQUENCE</scope>
    <source>
        <strain evidence="1">MB598</strain>
    </source>
</reference>
<gene>
    <name evidence="1" type="ORF">HW452_15230</name>
</gene>
<organism evidence="1 2">
    <name type="scientific">Vreelandella aquamarina</name>
    <dbReference type="NCBI Taxonomy" id="77097"/>
    <lineage>
        <taxon>Bacteria</taxon>
        <taxon>Pseudomonadati</taxon>
        <taxon>Pseudomonadota</taxon>
        <taxon>Gammaproteobacteria</taxon>
        <taxon>Oceanospirillales</taxon>
        <taxon>Halomonadaceae</taxon>
        <taxon>Vreelandella</taxon>
    </lineage>
</organism>
<protein>
    <submittedName>
        <fullName evidence="1">Multidrug efflux RND transporter permease subunit</fullName>
    </submittedName>
</protein>
<comment type="caution">
    <text evidence="1">The sequence shown here is derived from an EMBL/GenBank/DDBJ whole genome shotgun (WGS) entry which is preliminary data.</text>
</comment>
<name>A0ACC5VYV3_9GAMM</name>
<keyword evidence="2" id="KW-1185">Reference proteome</keyword>
<proteinExistence type="predicted"/>
<sequence length="1036" mass="111592">MSRFFIERPVFAWVIALFIILAGLLALPRLPVAQYPAVAPPQIELSLTYPGASAEAIDAGVVSLIEEELNGVNHMLYFSSESSQGMATVSVTFEPGTNSELARVDIQNRIKGVESRLPEAVRQQGIQVEELSAGFLMMVTLSSPDESMDETALSDYMVRNVVNELRRVPGVGKAQVFGAERAMRIWLDLKQLAAYNLTPADVNQAIAEQNIQIPAGSLGDLPSGSEQEITAPVVLDGQLDSPEAFAAIILKDAGNGASVTVGDVARVEIGSQSYQFGTRLNGKPAVAGGIQLAPGANAMSTATQIRERMAELAKQFPDGIEYQIPYDTSPFVKASITQVVHTLLEAMVLVFAVMFLFLQNIRYTLIPALVVPVALLGTMGCMLVFGYSVNVLTMFAMVLAIGILVDDAIVVVENVERLMAEQGLSPRQATRQAMSEISGAIIGITLVLCAVFIPMAFMSGSVGVIYRQFSMAMAVSILFSAFLALTLTPALCASLLKPLKPGEEHRRKYFFDWFNRQFERVTRGYTTWVGHAIGRIGRYMIVYVVLLLVLGFLFLRLPSAFLPVEDQGYIMTDIQLPAGASEKRTTDVARQIEAYGLEDSDIDSTLILLGFSFSGSGQNAALGFTTLNDWQARSRNGSADAVAERANGVFARIREAAVFTLLPPSIDGLGTSSGFEFQLQDRGGHGQAALVAAQNQLLEAAASSPMVTNVREAALPQTPQVRMEIDRRKASALGLSYQDIGTTLSTALGSSYINDFPNHGRMQQVIVQAEGSQREQVENLMAFEVRNRQGDMVPLSTFTTATWENGPGQMTRYNGYPSVNISGEPGRGKSSGEAMQEIERMVAALPDGFALEWTGSSLQERLSGNQAPVLLMLSLLVVFLCLAALYESWAIPMSVILVVPLGIVGAVLMVSLRGMPNDVFFKVGMVTIIGLSAKNAILIIEFARALHEQGLSLGDACIKAARQRFRPIIMTSLAFILGVLPLAISTGVSSASQRAIGTGVVGGMLSATLAIVFVPVFFMLVMGSIARWRQSGVDAN</sequence>
<evidence type="ECO:0000313" key="2">
    <source>
        <dbReference type="Proteomes" id="UP001319846"/>
    </source>
</evidence>
<dbReference type="EMBL" id="JABYQT010000012">
    <property type="protein sequence ID" value="MBZ5488877.1"/>
    <property type="molecule type" value="Genomic_DNA"/>
</dbReference>